<evidence type="ECO:0000313" key="2">
    <source>
        <dbReference type="Proteomes" id="UP000769766"/>
    </source>
</evidence>
<organism evidence="1 2">
    <name type="scientific">Tectimicrobiota bacterium</name>
    <dbReference type="NCBI Taxonomy" id="2528274"/>
    <lineage>
        <taxon>Bacteria</taxon>
        <taxon>Pseudomonadati</taxon>
        <taxon>Nitrospinota/Tectimicrobiota group</taxon>
        <taxon>Candidatus Tectimicrobiota</taxon>
    </lineage>
</organism>
<proteinExistence type="predicted"/>
<sequence>MAKKISEKEVASVRLLTLELSEDEIMVLASALTALLNELDDREIEAKSGASRDEVEAVLQDLHAFLKQPSQQPIHS</sequence>
<name>A0A932CQ98_UNCTE</name>
<dbReference type="Proteomes" id="UP000769766">
    <property type="component" value="Unassembled WGS sequence"/>
</dbReference>
<accession>A0A932CQ98</accession>
<evidence type="ECO:0000313" key="1">
    <source>
        <dbReference type="EMBL" id="MBI2877161.1"/>
    </source>
</evidence>
<dbReference type="EMBL" id="JACPRF010000294">
    <property type="protein sequence ID" value="MBI2877161.1"/>
    <property type="molecule type" value="Genomic_DNA"/>
</dbReference>
<gene>
    <name evidence="1" type="ORF">HYY20_09795</name>
</gene>
<dbReference type="AlphaFoldDB" id="A0A932CQ98"/>
<comment type="caution">
    <text evidence="1">The sequence shown here is derived from an EMBL/GenBank/DDBJ whole genome shotgun (WGS) entry which is preliminary data.</text>
</comment>
<protein>
    <submittedName>
        <fullName evidence="1">Uncharacterized protein</fullName>
    </submittedName>
</protein>
<reference evidence="1" key="1">
    <citation type="submission" date="2020-07" db="EMBL/GenBank/DDBJ databases">
        <title>Huge and variable diversity of episymbiotic CPR bacteria and DPANN archaea in groundwater ecosystems.</title>
        <authorList>
            <person name="He C.Y."/>
            <person name="Keren R."/>
            <person name="Whittaker M."/>
            <person name="Farag I.F."/>
            <person name="Doudna J."/>
            <person name="Cate J.H.D."/>
            <person name="Banfield J.F."/>
        </authorList>
    </citation>
    <scope>NUCLEOTIDE SEQUENCE</scope>
    <source>
        <strain evidence="1">NC_groundwater_672_Ag_B-0.1um_62_36</strain>
    </source>
</reference>